<name>A0AAV4LGN7_9BACL</name>
<comment type="caution">
    <text evidence="1">The sequence shown here is derived from an EMBL/GenBank/DDBJ whole genome shotgun (WGS) entry which is preliminary data.</text>
</comment>
<reference evidence="1" key="1">
    <citation type="journal article" date="2023" name="Int. J. Syst. Evol. Microbiol.">
        <title>Collibacillus ludicampi gen. nov., sp. nov., a new soil bacterium of the family Alicyclobacillaceae.</title>
        <authorList>
            <person name="Jojima T."/>
            <person name="Ioku Y."/>
            <person name="Fukuta Y."/>
            <person name="Shirasaka N."/>
            <person name="Matsumura Y."/>
            <person name="Mori M."/>
        </authorList>
    </citation>
    <scope>NUCLEOTIDE SEQUENCE</scope>
    <source>
        <strain evidence="1">TP075</strain>
    </source>
</reference>
<organism evidence="1 2">
    <name type="scientific">Collibacillus ludicampi</name>
    <dbReference type="NCBI Taxonomy" id="2771369"/>
    <lineage>
        <taxon>Bacteria</taxon>
        <taxon>Bacillati</taxon>
        <taxon>Bacillota</taxon>
        <taxon>Bacilli</taxon>
        <taxon>Bacillales</taxon>
        <taxon>Alicyclobacillaceae</taxon>
        <taxon>Collibacillus</taxon>
    </lineage>
</organism>
<dbReference type="EMBL" id="BOQE01000001">
    <property type="protein sequence ID" value="GIM47030.1"/>
    <property type="molecule type" value="Genomic_DNA"/>
</dbReference>
<dbReference type="InterPro" id="IPR029044">
    <property type="entry name" value="Nucleotide-diphossugar_trans"/>
</dbReference>
<dbReference type="RefSeq" id="WP_282200054.1">
    <property type="nucleotide sequence ID" value="NZ_BOQE01000001.1"/>
</dbReference>
<protein>
    <recommendedName>
        <fullName evidence="3">Glycosyltransferase 2-like domain-containing protein</fullName>
    </recommendedName>
</protein>
<dbReference type="Proteomes" id="UP001057291">
    <property type="component" value="Unassembled WGS sequence"/>
</dbReference>
<gene>
    <name evidence="1" type="ORF">DNHGIG_25790</name>
</gene>
<keyword evidence="2" id="KW-1185">Reference proteome</keyword>
<dbReference type="Gene3D" id="3.90.550.10">
    <property type="entry name" value="Spore Coat Polysaccharide Biosynthesis Protein SpsA, Chain A"/>
    <property type="match status" value="1"/>
</dbReference>
<proteinExistence type="predicted"/>
<evidence type="ECO:0008006" key="3">
    <source>
        <dbReference type="Google" id="ProtNLM"/>
    </source>
</evidence>
<dbReference type="SUPFAM" id="SSF53448">
    <property type="entry name" value="Nucleotide-diphospho-sugar transferases"/>
    <property type="match status" value="1"/>
</dbReference>
<evidence type="ECO:0000313" key="2">
    <source>
        <dbReference type="Proteomes" id="UP001057291"/>
    </source>
</evidence>
<evidence type="ECO:0000313" key="1">
    <source>
        <dbReference type="EMBL" id="GIM47030.1"/>
    </source>
</evidence>
<accession>A0AAV4LGN7</accession>
<dbReference type="AlphaFoldDB" id="A0AAV4LGN7"/>
<sequence length="241" mass="27527">MSRKVAIGCVVRNRAWILPRYLEALENIDYPNKMYLFLENDSEDSTLKILEEFNEKHLLMNNRKGDYCNLATLNTNDPNWARGEYAANQYANLAFLRNNFIEMFLGTDADYLLSIDSDIIVPPDIINRLMEYADEKTIIGAAISNIPGKPLDGKTPGNFMVRHPNGYMVHPPRYELTGVMDVDVDVIGAVYLIPRKALEDGVRYGPHPQGEDIPFCEQAQEKGYKLKVLLDLVCDHRMIRD</sequence>